<evidence type="ECO:0000256" key="5">
    <source>
        <dbReference type="ARBA" id="ARBA00022553"/>
    </source>
</evidence>
<dbReference type="Proteomes" id="UP000095003">
    <property type="component" value="Unassembled WGS sequence"/>
</dbReference>
<evidence type="ECO:0000256" key="7">
    <source>
        <dbReference type="ARBA" id="ARBA00022777"/>
    </source>
</evidence>
<dbReference type="GO" id="GO:0000155">
    <property type="term" value="F:phosphorelay sensor kinase activity"/>
    <property type="evidence" value="ECO:0007669"/>
    <property type="project" value="InterPro"/>
</dbReference>
<comment type="function">
    <text evidence="9">May play the central regulatory role in sporulation. It may be an element of the effector pathway responsible for the activation of sporulation genes in response to nutritional stress. Spo0A may act in concert with spo0H (a sigma factor) to control the expression of some genes that are critical to the sporulation process.</text>
</comment>
<dbReference type="EC" id="2.7.13.3" evidence="3"/>
<evidence type="ECO:0000313" key="16">
    <source>
        <dbReference type="Proteomes" id="UP000095003"/>
    </source>
</evidence>
<protein>
    <recommendedName>
        <fullName evidence="10">Circadian input-output histidine kinase CikA</fullName>
        <ecNumber evidence="3">2.7.13.3</ecNumber>
    </recommendedName>
    <alternativeName>
        <fullName evidence="4">Stage 0 sporulation protein A homolog</fullName>
    </alternativeName>
</protein>
<evidence type="ECO:0000256" key="10">
    <source>
        <dbReference type="ARBA" id="ARBA00074306"/>
    </source>
</evidence>
<comment type="similarity">
    <text evidence="2">In the N-terminal section; belongs to the phytochrome family.</text>
</comment>
<evidence type="ECO:0000313" key="15">
    <source>
        <dbReference type="EMBL" id="ODM11894.1"/>
    </source>
</evidence>
<sequence length="952" mass="107624">MIKVWAIGLHTVVINSTGDKNMKNKNDIRKEEGSLFPKAAVTCPDIMEGLGVGVICCLPDEDLTFLWGNGCYYSSIGYKQEEYTESFGSLREYFAGYEEDFANIKKELERLRETGGKGSELSVRMPGKDGSFGRFRFSGSLVTAEEEEGPLLQAVFTDISRLSEEKEEQFSAYKQNQQYFHWMMDTYVGNVYISDMDTYELLYLNQHSCDTLGYPLASLIGKKCYEAIQGRTSPCPFCTNDRLREDEFYEWKFYNPALERTFMIKDRIINWEGRRARIELSHDMFSTEYKLAQKDQERDALLSSIPGGIFRLDGRDMSTVLWYGCNFLDMIEYTGEQFQKELGSRYDFIHPDDKNKLDGILQEVKKSGRNTVEELRIITRSGGTRILTFTLSYVDEEESWDDIPSFYSLCIDVTAERMEQKRQRKALEEAYDAARVANAAKTNFLSSMSHDIRTPMNAIMGMAVIAQANLYTPEKVQDCLSKINISSRHLLNLINEVLDMSKIESGKIDLTCETVSFPELLQDVMDMCRPLIAEKHQEFMISAAQVKHEKVVSDRGRLQQIFMNLLSNAIKYTPEGGTISLRIREMASVVEGRGQYEFVITDNGIGISEEFKAHIFEPFSRAEDSRISKIQGTGLGMAITDNIVRMMNGTIEVESTLGEGSQFVVSLPLDLCEEEEECDGRLEGLPVLVVDDDRIVCESASALLNELGMRGYWVLTGQEAVCCIVKAHETGDDFFAVILDWKMPGMDGLETVRVIREKLGPDVPIIIISAYDYSDIEEEFKKAGADAFITKPLFKSKMLHVLQLFCQTLNTDTAVVHPFKKGHPSFEGKRILLVEDNELNREIAEELLQMQGFVVDTVENGRYAAEQFGNSAPGTYACILMDVQMPVMNGYEATRAIRTMEREDAGSIPIIALTANAFAADMGKARSVGMSDYIAKPIDVGNLTDTLKRWLR</sequence>
<dbReference type="SUPFAM" id="SSF47384">
    <property type="entry name" value="Homodimeric domain of signal transducing histidine kinase"/>
    <property type="match status" value="1"/>
</dbReference>
<dbReference type="InterPro" id="IPR000014">
    <property type="entry name" value="PAS"/>
</dbReference>
<dbReference type="CDD" id="cd00130">
    <property type="entry name" value="PAS"/>
    <property type="match status" value="2"/>
</dbReference>
<dbReference type="SMART" id="SM00387">
    <property type="entry name" value="HATPase_c"/>
    <property type="match status" value="1"/>
</dbReference>
<dbReference type="Pfam" id="PF08447">
    <property type="entry name" value="PAS_3"/>
    <property type="match status" value="1"/>
</dbReference>
<dbReference type="InterPro" id="IPR001789">
    <property type="entry name" value="Sig_transdc_resp-reg_receiver"/>
</dbReference>
<dbReference type="Pfam" id="PF00072">
    <property type="entry name" value="Response_reg"/>
    <property type="match status" value="2"/>
</dbReference>
<dbReference type="Gene3D" id="3.30.450.20">
    <property type="entry name" value="PAS domain"/>
    <property type="match status" value="1"/>
</dbReference>
<dbReference type="CDD" id="cd16922">
    <property type="entry name" value="HATPase_EvgS-ArcB-TorS-like"/>
    <property type="match status" value="1"/>
</dbReference>
<dbReference type="InterPro" id="IPR011006">
    <property type="entry name" value="CheY-like_superfamily"/>
</dbReference>
<dbReference type="FunFam" id="3.30.565.10:FF:000010">
    <property type="entry name" value="Sensor histidine kinase RcsC"/>
    <property type="match status" value="1"/>
</dbReference>
<dbReference type="InterPro" id="IPR003594">
    <property type="entry name" value="HATPase_dom"/>
</dbReference>
<comment type="caution">
    <text evidence="15">The sequence shown here is derived from an EMBL/GenBank/DDBJ whole genome shotgun (WGS) entry which is preliminary data.</text>
</comment>
<dbReference type="Gene3D" id="3.30.565.10">
    <property type="entry name" value="Histidine kinase-like ATPase, C-terminal domain"/>
    <property type="match status" value="1"/>
</dbReference>
<keyword evidence="7 15" id="KW-0418">Kinase</keyword>
<dbReference type="Pfam" id="PF13426">
    <property type="entry name" value="PAS_9"/>
    <property type="match status" value="1"/>
</dbReference>
<feature type="domain" description="PAS" evidence="14">
    <location>
        <begin position="294"/>
        <end position="368"/>
    </location>
</feature>
<feature type="domain" description="Response regulatory" evidence="13">
    <location>
        <begin position="686"/>
        <end position="806"/>
    </location>
</feature>
<dbReference type="InterPro" id="IPR036097">
    <property type="entry name" value="HisK_dim/P_sf"/>
</dbReference>
<evidence type="ECO:0000259" key="14">
    <source>
        <dbReference type="PROSITE" id="PS50112"/>
    </source>
</evidence>
<dbReference type="PRINTS" id="PR00344">
    <property type="entry name" value="BCTRLSENSOR"/>
</dbReference>
<dbReference type="Pfam" id="PF00512">
    <property type="entry name" value="HisKA"/>
    <property type="match status" value="1"/>
</dbReference>
<dbReference type="PATRIC" id="fig|1432052.3.peg.2768"/>
<proteinExistence type="inferred from homology"/>
<feature type="domain" description="PAS" evidence="14">
    <location>
        <begin position="176"/>
        <end position="222"/>
    </location>
</feature>
<dbReference type="GO" id="GO:0005886">
    <property type="term" value="C:plasma membrane"/>
    <property type="evidence" value="ECO:0007669"/>
    <property type="project" value="TreeGrafter"/>
</dbReference>
<evidence type="ECO:0000256" key="3">
    <source>
        <dbReference type="ARBA" id="ARBA00012438"/>
    </source>
</evidence>
<dbReference type="PROSITE" id="PS50109">
    <property type="entry name" value="HIS_KIN"/>
    <property type="match status" value="1"/>
</dbReference>
<keyword evidence="5 11" id="KW-0597">Phosphoprotein</keyword>
<dbReference type="EMBL" id="MCGI01000002">
    <property type="protein sequence ID" value="ODM11894.1"/>
    <property type="molecule type" value="Genomic_DNA"/>
</dbReference>
<dbReference type="InterPro" id="IPR035965">
    <property type="entry name" value="PAS-like_dom_sf"/>
</dbReference>
<dbReference type="InterPro" id="IPR003661">
    <property type="entry name" value="HisK_dim/P_dom"/>
</dbReference>
<feature type="domain" description="Response regulatory" evidence="13">
    <location>
        <begin position="830"/>
        <end position="951"/>
    </location>
</feature>
<dbReference type="InterPro" id="IPR004358">
    <property type="entry name" value="Sig_transdc_His_kin-like_C"/>
</dbReference>
<comment type="catalytic activity">
    <reaction evidence="1">
        <text>ATP + protein L-histidine = ADP + protein N-phospho-L-histidine.</text>
        <dbReference type="EC" id="2.7.13.3"/>
    </reaction>
</comment>
<gene>
    <name evidence="15" type="primary">luxQ_4</name>
    <name evidence="15" type="ORF">BEH84_02509</name>
</gene>
<dbReference type="SUPFAM" id="SSF55785">
    <property type="entry name" value="PYP-like sensor domain (PAS domain)"/>
    <property type="match status" value="3"/>
</dbReference>
<evidence type="ECO:0000259" key="13">
    <source>
        <dbReference type="PROSITE" id="PS50110"/>
    </source>
</evidence>
<evidence type="ECO:0000256" key="8">
    <source>
        <dbReference type="ARBA" id="ARBA00023012"/>
    </source>
</evidence>
<accession>A0A1E3ATA8</accession>
<dbReference type="Pfam" id="PF02518">
    <property type="entry name" value="HATPase_c"/>
    <property type="match status" value="1"/>
</dbReference>
<dbReference type="PROSITE" id="PS50110">
    <property type="entry name" value="RESPONSE_REGULATORY"/>
    <property type="match status" value="2"/>
</dbReference>
<keyword evidence="6 15" id="KW-0808">Transferase</keyword>
<dbReference type="SMART" id="SM00448">
    <property type="entry name" value="REC"/>
    <property type="match status" value="2"/>
</dbReference>
<dbReference type="Gene3D" id="3.40.50.2300">
    <property type="match status" value="2"/>
</dbReference>
<dbReference type="SUPFAM" id="SSF55874">
    <property type="entry name" value="ATPase domain of HSP90 chaperone/DNA topoisomerase II/histidine kinase"/>
    <property type="match status" value="1"/>
</dbReference>
<dbReference type="PROSITE" id="PS50112">
    <property type="entry name" value="PAS"/>
    <property type="match status" value="2"/>
</dbReference>
<feature type="domain" description="Histidine kinase" evidence="12">
    <location>
        <begin position="447"/>
        <end position="671"/>
    </location>
</feature>
<evidence type="ECO:0000256" key="9">
    <source>
        <dbReference type="ARBA" id="ARBA00024867"/>
    </source>
</evidence>
<dbReference type="SMART" id="SM00388">
    <property type="entry name" value="HisKA"/>
    <property type="match status" value="1"/>
</dbReference>
<organism evidence="15 16">
    <name type="scientific">Eisenbergiella tayi</name>
    <dbReference type="NCBI Taxonomy" id="1432052"/>
    <lineage>
        <taxon>Bacteria</taxon>
        <taxon>Bacillati</taxon>
        <taxon>Bacillota</taxon>
        <taxon>Clostridia</taxon>
        <taxon>Lachnospirales</taxon>
        <taxon>Lachnospiraceae</taxon>
        <taxon>Eisenbergiella</taxon>
    </lineage>
</organism>
<feature type="modified residue" description="4-aspartylphosphate" evidence="11">
    <location>
        <position position="882"/>
    </location>
</feature>
<evidence type="ECO:0000256" key="2">
    <source>
        <dbReference type="ARBA" id="ARBA00006402"/>
    </source>
</evidence>
<dbReference type="PANTHER" id="PTHR43047:SF72">
    <property type="entry name" value="OSMOSENSING HISTIDINE PROTEIN KINASE SLN1"/>
    <property type="match status" value="1"/>
</dbReference>
<name>A0A1E3ATA8_9FIRM</name>
<evidence type="ECO:0000256" key="4">
    <source>
        <dbReference type="ARBA" id="ARBA00018672"/>
    </source>
</evidence>
<dbReference type="GO" id="GO:0009927">
    <property type="term" value="F:histidine phosphotransfer kinase activity"/>
    <property type="evidence" value="ECO:0007669"/>
    <property type="project" value="TreeGrafter"/>
</dbReference>
<dbReference type="Gene3D" id="1.10.287.130">
    <property type="match status" value="1"/>
</dbReference>
<evidence type="ECO:0000256" key="6">
    <source>
        <dbReference type="ARBA" id="ARBA00022679"/>
    </source>
</evidence>
<evidence type="ECO:0000256" key="11">
    <source>
        <dbReference type="PROSITE-ProRule" id="PRU00169"/>
    </source>
</evidence>
<evidence type="ECO:0000256" key="1">
    <source>
        <dbReference type="ARBA" id="ARBA00000085"/>
    </source>
</evidence>
<dbReference type="InterPro" id="IPR013655">
    <property type="entry name" value="PAS_fold_3"/>
</dbReference>
<reference evidence="15 16" key="1">
    <citation type="submission" date="2016-07" db="EMBL/GenBank/DDBJ databases">
        <title>Characterization of isolates of Eisenbergiella tayi derived from blood cultures, using whole genome sequencing.</title>
        <authorList>
            <person name="Burdz T."/>
            <person name="Wiebe D."/>
            <person name="Huynh C."/>
            <person name="Bernard K."/>
        </authorList>
    </citation>
    <scope>NUCLEOTIDE SEQUENCE [LARGE SCALE GENOMIC DNA]</scope>
    <source>
        <strain evidence="15 16">NML 120489</strain>
    </source>
</reference>
<dbReference type="SUPFAM" id="SSF52172">
    <property type="entry name" value="CheY-like"/>
    <property type="match status" value="2"/>
</dbReference>
<evidence type="ECO:0000259" key="12">
    <source>
        <dbReference type="PROSITE" id="PS50109"/>
    </source>
</evidence>
<dbReference type="PANTHER" id="PTHR43047">
    <property type="entry name" value="TWO-COMPONENT HISTIDINE PROTEIN KINASE"/>
    <property type="match status" value="1"/>
</dbReference>
<dbReference type="InterPro" id="IPR005467">
    <property type="entry name" value="His_kinase_dom"/>
</dbReference>
<dbReference type="AlphaFoldDB" id="A0A1E3ATA8"/>
<keyword evidence="8" id="KW-0902">Two-component regulatory system</keyword>
<feature type="modified residue" description="4-aspartylphosphate" evidence="11">
    <location>
        <position position="740"/>
    </location>
</feature>
<dbReference type="InterPro" id="IPR036890">
    <property type="entry name" value="HATPase_C_sf"/>
</dbReference>
<dbReference type="CDD" id="cd17546">
    <property type="entry name" value="REC_hyHK_CKI1_RcsC-like"/>
    <property type="match status" value="2"/>
</dbReference>
<dbReference type="CDD" id="cd00082">
    <property type="entry name" value="HisKA"/>
    <property type="match status" value="1"/>
</dbReference>